<dbReference type="GO" id="GO:0016020">
    <property type="term" value="C:membrane"/>
    <property type="evidence" value="ECO:0007669"/>
    <property type="project" value="UniProtKB-SubCell"/>
</dbReference>
<dbReference type="AlphaFoldDB" id="X1EC08"/>
<evidence type="ECO:0008006" key="7">
    <source>
        <dbReference type="Google" id="ProtNLM"/>
    </source>
</evidence>
<dbReference type="EMBL" id="BART01038586">
    <property type="protein sequence ID" value="GAH06203.1"/>
    <property type="molecule type" value="Genomic_DNA"/>
</dbReference>
<gene>
    <name evidence="6" type="ORF">S01H4_63909</name>
</gene>
<dbReference type="InterPro" id="IPR035906">
    <property type="entry name" value="MetI-like_sf"/>
</dbReference>
<evidence type="ECO:0000313" key="6">
    <source>
        <dbReference type="EMBL" id="GAH06203.1"/>
    </source>
</evidence>
<feature type="transmembrane region" description="Helical" evidence="5">
    <location>
        <begin position="22"/>
        <end position="43"/>
    </location>
</feature>
<evidence type="ECO:0000256" key="4">
    <source>
        <dbReference type="ARBA" id="ARBA00023136"/>
    </source>
</evidence>
<keyword evidence="4 5" id="KW-0472">Membrane</keyword>
<reference evidence="6" key="1">
    <citation type="journal article" date="2014" name="Front. Microbiol.">
        <title>High frequency of phylogenetically diverse reductive dehalogenase-homologous genes in deep subseafloor sedimentary metagenomes.</title>
        <authorList>
            <person name="Kawai M."/>
            <person name="Futagami T."/>
            <person name="Toyoda A."/>
            <person name="Takaki Y."/>
            <person name="Nishi S."/>
            <person name="Hori S."/>
            <person name="Arai W."/>
            <person name="Tsubouchi T."/>
            <person name="Morono Y."/>
            <person name="Uchiyama I."/>
            <person name="Ito T."/>
            <person name="Fujiyama A."/>
            <person name="Inagaki F."/>
            <person name="Takami H."/>
        </authorList>
    </citation>
    <scope>NUCLEOTIDE SEQUENCE</scope>
    <source>
        <strain evidence="6">Expedition CK06-06</strain>
    </source>
</reference>
<evidence type="ECO:0000256" key="3">
    <source>
        <dbReference type="ARBA" id="ARBA00022989"/>
    </source>
</evidence>
<accession>X1EC08</accession>
<keyword evidence="2 5" id="KW-0812">Transmembrane</keyword>
<sequence>PPGSNEFLMIYGYQEAFSKGRYGYASAFMIIVFIILSVLVLLYSKFTKLTEEE</sequence>
<evidence type="ECO:0000256" key="2">
    <source>
        <dbReference type="ARBA" id="ARBA00022692"/>
    </source>
</evidence>
<organism evidence="6">
    <name type="scientific">marine sediment metagenome</name>
    <dbReference type="NCBI Taxonomy" id="412755"/>
    <lineage>
        <taxon>unclassified sequences</taxon>
        <taxon>metagenomes</taxon>
        <taxon>ecological metagenomes</taxon>
    </lineage>
</organism>
<evidence type="ECO:0000256" key="5">
    <source>
        <dbReference type="SAM" id="Phobius"/>
    </source>
</evidence>
<name>X1EC08_9ZZZZ</name>
<evidence type="ECO:0000256" key="1">
    <source>
        <dbReference type="ARBA" id="ARBA00004141"/>
    </source>
</evidence>
<feature type="non-terminal residue" evidence="6">
    <location>
        <position position="1"/>
    </location>
</feature>
<comment type="caution">
    <text evidence="6">The sequence shown here is derived from an EMBL/GenBank/DDBJ whole genome shotgun (WGS) entry which is preliminary data.</text>
</comment>
<proteinExistence type="predicted"/>
<comment type="subcellular location">
    <subcellularLocation>
        <location evidence="1">Membrane</location>
        <topology evidence="1">Multi-pass membrane protein</topology>
    </subcellularLocation>
</comment>
<protein>
    <recommendedName>
        <fullName evidence="7">ABC transmembrane type-1 domain-containing protein</fullName>
    </recommendedName>
</protein>
<keyword evidence="3 5" id="KW-1133">Transmembrane helix</keyword>
<dbReference type="Gene3D" id="1.10.3720.10">
    <property type="entry name" value="MetI-like"/>
    <property type="match status" value="1"/>
</dbReference>